<gene>
    <name evidence="2" type="ORF">OEA41_003009</name>
</gene>
<name>A0AAD9Z400_9LECA</name>
<feature type="compositionally biased region" description="Polar residues" evidence="1">
    <location>
        <begin position="19"/>
        <end position="35"/>
    </location>
</feature>
<accession>A0AAD9Z400</accession>
<evidence type="ECO:0000313" key="3">
    <source>
        <dbReference type="Proteomes" id="UP001276659"/>
    </source>
</evidence>
<protein>
    <submittedName>
        <fullName evidence="2">Uncharacterized protein</fullName>
    </submittedName>
</protein>
<sequence>MPNSENASMDEAFDDDEFNTNQSRTSSPPSLQSFESPLKAVSVDGKSLDGLGYLNNNADNFLGYLKIMNTLREEDSDLATTDNNSVVIGSEVKALLKKVPERAVTDILIQHFLSEANWIYEMVYPTTFLERYNDAQFLPSQKYTANTILGTSLITIREHCDATAIALSRSPIMKEVPHVDLSDSTAFLPSLLFEERGMKNSWGILSEAIREAHEMG</sequence>
<proteinExistence type="predicted"/>
<dbReference type="Proteomes" id="UP001276659">
    <property type="component" value="Unassembled WGS sequence"/>
</dbReference>
<reference evidence="2" key="1">
    <citation type="submission" date="2022-11" db="EMBL/GenBank/DDBJ databases">
        <title>Chromosomal genome sequence assembly and mating type (MAT) locus characterization of the leprose asexual lichenized fungus Lepraria neglecta (Nyl.) Erichsen.</title>
        <authorList>
            <person name="Allen J.L."/>
            <person name="Pfeffer B."/>
        </authorList>
    </citation>
    <scope>NUCLEOTIDE SEQUENCE</scope>
    <source>
        <strain evidence="2">Allen 5258</strain>
    </source>
</reference>
<feature type="region of interest" description="Disordered" evidence="1">
    <location>
        <begin position="1"/>
        <end position="36"/>
    </location>
</feature>
<keyword evidence="3" id="KW-1185">Reference proteome</keyword>
<dbReference type="CDD" id="cd12148">
    <property type="entry name" value="fungal_TF_MHR"/>
    <property type="match status" value="1"/>
</dbReference>
<comment type="caution">
    <text evidence="2">The sequence shown here is derived from an EMBL/GenBank/DDBJ whole genome shotgun (WGS) entry which is preliminary data.</text>
</comment>
<dbReference type="AlphaFoldDB" id="A0AAD9Z400"/>
<evidence type="ECO:0000256" key="1">
    <source>
        <dbReference type="SAM" id="MobiDB-lite"/>
    </source>
</evidence>
<organism evidence="2 3">
    <name type="scientific">Lepraria neglecta</name>
    <dbReference type="NCBI Taxonomy" id="209136"/>
    <lineage>
        <taxon>Eukaryota</taxon>
        <taxon>Fungi</taxon>
        <taxon>Dikarya</taxon>
        <taxon>Ascomycota</taxon>
        <taxon>Pezizomycotina</taxon>
        <taxon>Lecanoromycetes</taxon>
        <taxon>OSLEUM clade</taxon>
        <taxon>Lecanoromycetidae</taxon>
        <taxon>Lecanorales</taxon>
        <taxon>Lecanorineae</taxon>
        <taxon>Stereocaulaceae</taxon>
        <taxon>Lepraria</taxon>
    </lineage>
</organism>
<dbReference type="EMBL" id="JASNWA010000008">
    <property type="protein sequence ID" value="KAK3170925.1"/>
    <property type="molecule type" value="Genomic_DNA"/>
</dbReference>
<evidence type="ECO:0000313" key="2">
    <source>
        <dbReference type="EMBL" id="KAK3170925.1"/>
    </source>
</evidence>